<gene>
    <name evidence="2" type="ORF">CEXT_721861</name>
</gene>
<reference evidence="2 3" key="1">
    <citation type="submission" date="2021-06" db="EMBL/GenBank/DDBJ databases">
        <title>Caerostris extrusa draft genome.</title>
        <authorList>
            <person name="Kono N."/>
            <person name="Arakawa K."/>
        </authorList>
    </citation>
    <scope>NUCLEOTIDE SEQUENCE [LARGE SCALE GENOMIC DNA]</scope>
</reference>
<feature type="region of interest" description="Disordered" evidence="1">
    <location>
        <begin position="1"/>
        <end position="31"/>
    </location>
</feature>
<feature type="compositionally biased region" description="Basic and acidic residues" evidence="1">
    <location>
        <begin position="1"/>
        <end position="12"/>
    </location>
</feature>
<evidence type="ECO:0000256" key="1">
    <source>
        <dbReference type="SAM" id="MobiDB-lite"/>
    </source>
</evidence>
<organism evidence="2 3">
    <name type="scientific">Caerostris extrusa</name>
    <name type="common">Bark spider</name>
    <name type="synonym">Caerostris bankana</name>
    <dbReference type="NCBI Taxonomy" id="172846"/>
    <lineage>
        <taxon>Eukaryota</taxon>
        <taxon>Metazoa</taxon>
        <taxon>Ecdysozoa</taxon>
        <taxon>Arthropoda</taxon>
        <taxon>Chelicerata</taxon>
        <taxon>Arachnida</taxon>
        <taxon>Araneae</taxon>
        <taxon>Araneomorphae</taxon>
        <taxon>Entelegynae</taxon>
        <taxon>Araneoidea</taxon>
        <taxon>Araneidae</taxon>
        <taxon>Caerostris</taxon>
    </lineage>
</organism>
<name>A0AAV4R6T1_CAEEX</name>
<accession>A0AAV4R6T1</accession>
<dbReference type="EMBL" id="BPLR01007358">
    <property type="protein sequence ID" value="GIY16329.1"/>
    <property type="molecule type" value="Genomic_DNA"/>
</dbReference>
<feature type="region of interest" description="Disordered" evidence="1">
    <location>
        <begin position="51"/>
        <end position="72"/>
    </location>
</feature>
<sequence length="148" mass="17356">MATRPLDPDGRRSRPFRLLQKKKTQLAASRPLTTSLRHAFDWNSETKSDAEYNVLSTTSNKDQRNKRSEQKKKKIEVILAYRHFIIGISSMAYRWQHRQEWSKQQQKENHFAQLPLVREFERRAFTTVPQLPALLRASAVGHQVGPFI</sequence>
<evidence type="ECO:0000313" key="3">
    <source>
        <dbReference type="Proteomes" id="UP001054945"/>
    </source>
</evidence>
<evidence type="ECO:0000313" key="2">
    <source>
        <dbReference type="EMBL" id="GIY16329.1"/>
    </source>
</evidence>
<keyword evidence="3" id="KW-1185">Reference proteome</keyword>
<dbReference type="Proteomes" id="UP001054945">
    <property type="component" value="Unassembled WGS sequence"/>
</dbReference>
<dbReference type="AlphaFoldDB" id="A0AAV4R6T1"/>
<feature type="compositionally biased region" description="Basic residues" evidence="1">
    <location>
        <begin position="13"/>
        <end position="24"/>
    </location>
</feature>
<proteinExistence type="predicted"/>
<comment type="caution">
    <text evidence="2">The sequence shown here is derived from an EMBL/GenBank/DDBJ whole genome shotgun (WGS) entry which is preliminary data.</text>
</comment>
<protein>
    <submittedName>
        <fullName evidence="2">Uncharacterized protein</fullName>
    </submittedName>
</protein>